<dbReference type="CDD" id="cd04190">
    <property type="entry name" value="Chitin_synth_C"/>
    <property type="match status" value="1"/>
</dbReference>
<dbReference type="Gene3D" id="3.90.550.10">
    <property type="entry name" value="Spore Coat Polysaccharide Biosynthesis Protein SpsA, Chain A"/>
    <property type="match status" value="1"/>
</dbReference>
<comment type="caution">
    <text evidence="9">The sequence shown here is derived from an EMBL/GenBank/DDBJ whole genome shotgun (WGS) entry which is preliminary data.</text>
</comment>
<gene>
    <name evidence="9" type="ORF">CVLEPA_LOCUS3491</name>
</gene>
<feature type="transmembrane region" description="Helical" evidence="8">
    <location>
        <begin position="143"/>
        <end position="165"/>
    </location>
</feature>
<dbReference type="PANTHER" id="PTHR22914:SF42">
    <property type="entry name" value="CHITIN SYNTHASE"/>
    <property type="match status" value="1"/>
</dbReference>
<feature type="compositionally biased region" description="Basic and acidic residues" evidence="7">
    <location>
        <begin position="546"/>
        <end position="565"/>
    </location>
</feature>
<feature type="transmembrane region" description="Helical" evidence="8">
    <location>
        <begin position="254"/>
        <end position="270"/>
    </location>
</feature>
<feature type="transmembrane region" description="Helical" evidence="8">
    <location>
        <begin position="218"/>
        <end position="242"/>
    </location>
</feature>
<dbReference type="Pfam" id="PF03142">
    <property type="entry name" value="Chitin_synth_2"/>
    <property type="match status" value="1"/>
</dbReference>
<feature type="transmembrane region" description="Helical" evidence="8">
    <location>
        <begin position="108"/>
        <end position="131"/>
    </location>
</feature>
<sequence length="1632" mass="186048">MEGPGMKPISDDYIDDDFYEQEELIEKIPLYDQFTTEPPEDESRTTSTVLKFFQKLFKLFSYLIFGGLLLAGALVSKACLMILVNSAKPYQQKTNDETTALEHDVIRAWSYIIVLIMLLFPEVLTMMYSLYRIIMKKEGSCEWSTYLWGGLWEFLHAIGESILIIKVLPYLDVTLALLMMPLVGIIPAFVHVHAKTVSVTHSTGKSSPSRTYSRHKHLAFAVLAAVLQVGGLICCFACFFAQPNWFKFLEASSTYLWAFFGIILTSLRYWENFVTCDFEFTRNFKVNAINLHNKLDDNRFKTSFVFSLMKCLVLVGMTFLVFVVLENDTYISDYVNTKVPQGSLSGAQNVPYSTIRYNKIISLLSNGGGRSITRTRIVQQLWYVFATQVCTSFAAFFFGRVSCLTLVQRESYTFPLMLVTPTLAAFSSALGVYKSQFVDPSSISLLKYVGLDYTFRSIDSIGYYLDWNNVIFEKDAIGYSTALVIVGLALGWGALVLITLFLWFPKQNRLERMEVLFVKPLYGGPLIDQVLLLNRRQWEQLYTENRKKKEAEEEKKQSAKSERSSNRGSSRRKMSRRFTVKRTSKFVPQLFLCATMWHETDQEMTQMLTSIMRLDKDQGSRRAFSQTDDDFYNFQVHIMFDDAMERTPDNSEIKTNKWVHQLCELIPVAANKVDLGKGYDLPSPIIFPTPYGGRLEFILPYGNLMVVHLKDKEKIRHRKRWSQCMYMYYVLGYLQAEKKAYKLEDVFLLALDGDVDFQPNAVLLLLDRMKRNPDVGAACGRIHPTGSGPVVWFQKFEYAVGHWLQKTAEHVLGCVLCSPGCFSMFRGEALVDVNVMNKYTTKATEAIHYVQWDQGEDRWLCTLLLKQGWRIEYSAASDSFTFAPEDFKEFYNQRRRWGPSTMANIFDILLDASLAVKNNKYISWGYISYQVGLMASSILGPATVVMIVQGAYQYVFRWTAPVALLVSLIPVIIFIILCYTTSANTQVAVAGILTIIYALVMMAVIVGVIGSMATDVLFSPNNLFMILLIGLYGLTGILHPQEMMCLLHGILYYLCVPSAFIFLMVYSLTNMNNVSWGTRETKKVGPDPDETNQQALENVSQKPGKNMQFGGSVYDAPKTAEGYYSCGLGYVCQCAFCIQPTPAYQPVPQQPPPQPLQRQPSLRRRPTLQNMQGRQSTYKKYSAAKVQQISGLEPEEIERRLSHRMSLSQLRRISSKMRPGQESISTSRLRRISSQRRRFSRRSTQQHVPETSRTMSESARQLTDELRAEEDAFSDDDFDENVDLDRMQEEEEEMLYWLIEGPLEDGVIEYLDNDERDFWKYLIEKYLYPLVEDKAEKARIKSNLIDLRNRMTGAYFLANALWLILNFALQLTITDIAIVFYIAGARLEVNPVQFAFLIFFLIILLIQFSCMLMHRWSTALHLLAVTSLEWNDSRHGIKNVSNKDIEVRDRQEKFKAKAKQNGRIRGSGQHDPDMGLGNPPEGNNFTFRRQSDLGEDNPTYDTIGVEPGECDSSDTDSFFDNAYQTIPKAVNNPVNRLFASTKDKYTPTGTDDIRQPKLSTAIEMEHFSSDASSQNGLIPNSTGTKNFAFGKALDKRMHKAQVHLQPSNDPKSGGVRFAETSDNGNENGNTSL</sequence>
<feature type="transmembrane region" description="Helical" evidence="8">
    <location>
        <begin position="304"/>
        <end position="325"/>
    </location>
</feature>
<accession>A0ABP0F611</accession>
<feature type="transmembrane region" description="Helical" evidence="8">
    <location>
        <begin position="988"/>
        <end position="1009"/>
    </location>
</feature>
<protein>
    <recommendedName>
        <fullName evidence="2">chitin synthase</fullName>
        <ecNumber evidence="2">2.4.1.16</ecNumber>
    </recommendedName>
</protein>
<feature type="transmembrane region" description="Helical" evidence="8">
    <location>
        <begin position="960"/>
        <end position="982"/>
    </location>
</feature>
<dbReference type="InterPro" id="IPR029044">
    <property type="entry name" value="Nucleotide-diphossugar_trans"/>
</dbReference>
<evidence type="ECO:0000256" key="6">
    <source>
        <dbReference type="ARBA" id="ARBA00023136"/>
    </source>
</evidence>
<dbReference type="InterPro" id="IPR004835">
    <property type="entry name" value="Chitin_synth"/>
</dbReference>
<feature type="compositionally biased region" description="Polar residues" evidence="7">
    <location>
        <begin position="1170"/>
        <end position="1182"/>
    </location>
</feature>
<evidence type="ECO:0000256" key="3">
    <source>
        <dbReference type="ARBA" id="ARBA00022676"/>
    </source>
</evidence>
<evidence type="ECO:0000256" key="8">
    <source>
        <dbReference type="SAM" id="Phobius"/>
    </source>
</evidence>
<feature type="compositionally biased region" description="Polar residues" evidence="7">
    <location>
        <begin position="1246"/>
        <end position="1261"/>
    </location>
</feature>
<feature type="compositionally biased region" description="Basic residues" evidence="7">
    <location>
        <begin position="1228"/>
        <end position="1241"/>
    </location>
</feature>
<feature type="transmembrane region" description="Helical" evidence="8">
    <location>
        <begin position="476"/>
        <end position="504"/>
    </location>
</feature>
<evidence type="ECO:0000256" key="4">
    <source>
        <dbReference type="ARBA" id="ARBA00022692"/>
    </source>
</evidence>
<feature type="region of interest" description="Disordered" evidence="7">
    <location>
        <begin position="1597"/>
        <end position="1632"/>
    </location>
</feature>
<feature type="region of interest" description="Disordered" evidence="7">
    <location>
        <begin position="546"/>
        <end position="577"/>
    </location>
</feature>
<keyword evidence="10" id="KW-1185">Reference proteome</keyword>
<feature type="compositionally biased region" description="Pro residues" evidence="7">
    <location>
        <begin position="1145"/>
        <end position="1155"/>
    </location>
</feature>
<feature type="transmembrane region" description="Helical" evidence="8">
    <location>
        <begin position="381"/>
        <end position="399"/>
    </location>
</feature>
<evidence type="ECO:0000256" key="1">
    <source>
        <dbReference type="ARBA" id="ARBA00004141"/>
    </source>
</evidence>
<feature type="region of interest" description="Disordered" evidence="7">
    <location>
        <begin position="1213"/>
        <end position="1265"/>
    </location>
</feature>
<keyword evidence="6 8" id="KW-0472">Membrane</keyword>
<reference evidence="9 10" key="1">
    <citation type="submission" date="2024-02" db="EMBL/GenBank/DDBJ databases">
        <authorList>
            <person name="Daric V."/>
            <person name="Darras S."/>
        </authorList>
    </citation>
    <scope>NUCLEOTIDE SEQUENCE [LARGE SCALE GENOMIC DNA]</scope>
</reference>
<organism evidence="9 10">
    <name type="scientific">Clavelina lepadiformis</name>
    <name type="common">Light-bulb sea squirt</name>
    <name type="synonym">Ascidia lepadiformis</name>
    <dbReference type="NCBI Taxonomy" id="159417"/>
    <lineage>
        <taxon>Eukaryota</taxon>
        <taxon>Metazoa</taxon>
        <taxon>Chordata</taxon>
        <taxon>Tunicata</taxon>
        <taxon>Ascidiacea</taxon>
        <taxon>Aplousobranchia</taxon>
        <taxon>Clavelinidae</taxon>
        <taxon>Clavelina</taxon>
    </lineage>
</organism>
<dbReference type="EC" id="2.4.1.16" evidence="2"/>
<proteinExistence type="predicted"/>
<feature type="transmembrane region" description="Helical" evidence="8">
    <location>
        <begin position="1021"/>
        <end position="1038"/>
    </location>
</feature>
<feature type="region of interest" description="Disordered" evidence="7">
    <location>
        <begin position="1145"/>
        <end position="1182"/>
    </location>
</feature>
<feature type="compositionally biased region" description="Polar residues" evidence="7">
    <location>
        <begin position="1620"/>
        <end position="1632"/>
    </location>
</feature>
<feature type="transmembrane region" description="Helical" evidence="8">
    <location>
        <begin position="927"/>
        <end position="948"/>
    </location>
</feature>
<comment type="subcellular location">
    <subcellularLocation>
        <location evidence="1">Membrane</location>
        <topology evidence="1">Multi-pass membrane protein</topology>
    </subcellularLocation>
</comment>
<keyword evidence="4 8" id="KW-0812">Transmembrane</keyword>
<feature type="transmembrane region" description="Helical" evidence="8">
    <location>
        <begin position="177"/>
        <end position="197"/>
    </location>
</feature>
<name>A0ABP0F611_CLALP</name>
<dbReference type="SUPFAM" id="SSF53448">
    <property type="entry name" value="Nucleotide-diphospho-sugar transferases"/>
    <property type="match status" value="1"/>
</dbReference>
<dbReference type="EMBL" id="CAWYQH010000002">
    <property type="protein sequence ID" value="CAK8673727.1"/>
    <property type="molecule type" value="Genomic_DNA"/>
</dbReference>
<evidence type="ECO:0000256" key="5">
    <source>
        <dbReference type="ARBA" id="ARBA00022989"/>
    </source>
</evidence>
<feature type="transmembrane region" description="Helical" evidence="8">
    <location>
        <begin position="1050"/>
        <end position="1069"/>
    </location>
</feature>
<feature type="transmembrane region" description="Helical" evidence="8">
    <location>
        <begin position="1354"/>
        <end position="1382"/>
    </location>
</feature>
<evidence type="ECO:0000256" key="2">
    <source>
        <dbReference type="ARBA" id="ARBA00012543"/>
    </source>
</evidence>
<feature type="transmembrane region" description="Helical" evidence="8">
    <location>
        <begin position="59"/>
        <end position="84"/>
    </location>
</feature>
<keyword evidence="5 8" id="KW-1133">Transmembrane helix</keyword>
<evidence type="ECO:0000256" key="7">
    <source>
        <dbReference type="SAM" id="MobiDB-lite"/>
    </source>
</evidence>
<feature type="transmembrane region" description="Helical" evidence="8">
    <location>
        <begin position="1394"/>
        <end position="1413"/>
    </location>
</feature>
<evidence type="ECO:0000313" key="10">
    <source>
        <dbReference type="Proteomes" id="UP001642483"/>
    </source>
</evidence>
<keyword evidence="3" id="KW-0808">Transferase</keyword>
<dbReference type="PANTHER" id="PTHR22914">
    <property type="entry name" value="CHITIN SYNTHASE"/>
    <property type="match status" value="1"/>
</dbReference>
<keyword evidence="3" id="KW-0328">Glycosyltransferase</keyword>
<feature type="region of interest" description="Disordered" evidence="7">
    <location>
        <begin position="1455"/>
        <end position="1511"/>
    </location>
</feature>
<feature type="transmembrane region" description="Helical" evidence="8">
    <location>
        <begin position="411"/>
        <end position="433"/>
    </location>
</feature>
<dbReference type="Proteomes" id="UP001642483">
    <property type="component" value="Unassembled WGS sequence"/>
</dbReference>
<evidence type="ECO:0000313" key="9">
    <source>
        <dbReference type="EMBL" id="CAK8673727.1"/>
    </source>
</evidence>